<keyword evidence="2" id="KW-1185">Reference proteome</keyword>
<dbReference type="RefSeq" id="XP_060424535.1">
    <property type="nucleotide sequence ID" value="XM_060572905.1"/>
</dbReference>
<dbReference type="EMBL" id="JAHMHR010000056">
    <property type="protein sequence ID" value="KAK1659771.1"/>
    <property type="molecule type" value="Genomic_DNA"/>
</dbReference>
<dbReference type="GeneID" id="85457431"/>
<proteinExistence type="predicted"/>
<organism evidence="1 2">
    <name type="scientific">Colletotrichum godetiae</name>
    <dbReference type="NCBI Taxonomy" id="1209918"/>
    <lineage>
        <taxon>Eukaryota</taxon>
        <taxon>Fungi</taxon>
        <taxon>Dikarya</taxon>
        <taxon>Ascomycota</taxon>
        <taxon>Pezizomycotina</taxon>
        <taxon>Sordariomycetes</taxon>
        <taxon>Hypocreomycetidae</taxon>
        <taxon>Glomerellales</taxon>
        <taxon>Glomerellaceae</taxon>
        <taxon>Colletotrichum</taxon>
        <taxon>Colletotrichum acutatum species complex</taxon>
    </lineage>
</organism>
<comment type="caution">
    <text evidence="1">The sequence shown here is derived from an EMBL/GenBank/DDBJ whole genome shotgun (WGS) entry which is preliminary data.</text>
</comment>
<protein>
    <submittedName>
        <fullName evidence="1">Uncharacterized protein</fullName>
    </submittedName>
</protein>
<gene>
    <name evidence="1" type="ORF">BDP55DRAFT_636606</name>
</gene>
<reference evidence="1" key="1">
    <citation type="submission" date="2021-06" db="EMBL/GenBank/DDBJ databases">
        <title>Comparative genomics, transcriptomics and evolutionary studies reveal genomic signatures of adaptation to plant cell wall in hemibiotrophic fungi.</title>
        <authorList>
            <consortium name="DOE Joint Genome Institute"/>
            <person name="Baroncelli R."/>
            <person name="Diaz J.F."/>
            <person name="Benocci T."/>
            <person name="Peng M."/>
            <person name="Battaglia E."/>
            <person name="Haridas S."/>
            <person name="Andreopoulos W."/>
            <person name="Labutti K."/>
            <person name="Pangilinan J."/>
            <person name="Floch G.L."/>
            <person name="Makela M.R."/>
            <person name="Henrissat B."/>
            <person name="Grigoriev I.V."/>
            <person name="Crouch J.A."/>
            <person name="De Vries R.P."/>
            <person name="Sukno S.A."/>
            <person name="Thon M.R."/>
        </authorList>
    </citation>
    <scope>NUCLEOTIDE SEQUENCE</scope>
    <source>
        <strain evidence="1">CBS 193.32</strain>
    </source>
</reference>
<accession>A0AAJ0ADW4</accession>
<name>A0AAJ0ADW4_9PEZI</name>
<evidence type="ECO:0000313" key="1">
    <source>
        <dbReference type="EMBL" id="KAK1659771.1"/>
    </source>
</evidence>
<evidence type="ECO:0000313" key="2">
    <source>
        <dbReference type="Proteomes" id="UP001224890"/>
    </source>
</evidence>
<sequence>MKLYLKEGRPQYREAPRRRLRKICRRANWYGLNQEIVAGKDRRALEKRTGQRARSSKPEFEVSCHIVLMSKAAVVSTAYGLLGFSTRFLIHSPRAYNLLLTYSLRLGWPKSATSIKQSSRRPVVLGRFDDDGHFRCRVQHYDTNGNSLSDEHRHQGSLDILPRDIGLIHSFSRHSHNLPEAVSQMLMRQERRFYHLFYPYWGIRNTWE</sequence>
<dbReference type="Proteomes" id="UP001224890">
    <property type="component" value="Unassembled WGS sequence"/>
</dbReference>
<dbReference type="AlphaFoldDB" id="A0AAJ0ADW4"/>